<name>A0AB34JUM6_PRYPA</name>
<reference evidence="2 3" key="1">
    <citation type="journal article" date="2024" name="Science">
        <title>Giant polyketide synthase enzymes in the biosynthesis of giant marine polyether toxins.</title>
        <authorList>
            <person name="Fallon T.R."/>
            <person name="Shende V.V."/>
            <person name="Wierzbicki I.H."/>
            <person name="Pendleton A.L."/>
            <person name="Watervoot N.F."/>
            <person name="Auber R.P."/>
            <person name="Gonzalez D.J."/>
            <person name="Wisecaver J.H."/>
            <person name="Moore B.S."/>
        </authorList>
    </citation>
    <scope>NUCLEOTIDE SEQUENCE [LARGE SCALE GENOMIC DNA]</scope>
    <source>
        <strain evidence="2 3">12B1</strain>
    </source>
</reference>
<sequence>MEQIRAASGKPARSKLLKARSEAQPKDEEGKKKRAQESRQGYMNMYHAYCKQAAPEHPEVCSNPELKAAYAKHVTTT</sequence>
<dbReference type="AlphaFoldDB" id="A0AB34JUM6"/>
<feature type="compositionally biased region" description="Basic and acidic residues" evidence="1">
    <location>
        <begin position="19"/>
        <end position="37"/>
    </location>
</feature>
<feature type="region of interest" description="Disordered" evidence="1">
    <location>
        <begin position="1"/>
        <end position="40"/>
    </location>
</feature>
<comment type="caution">
    <text evidence="2">The sequence shown here is derived from an EMBL/GenBank/DDBJ whole genome shotgun (WGS) entry which is preliminary data.</text>
</comment>
<evidence type="ECO:0000313" key="2">
    <source>
        <dbReference type="EMBL" id="KAL1524607.1"/>
    </source>
</evidence>
<organism evidence="2 3">
    <name type="scientific">Prymnesium parvum</name>
    <name type="common">Toxic golden alga</name>
    <dbReference type="NCBI Taxonomy" id="97485"/>
    <lineage>
        <taxon>Eukaryota</taxon>
        <taxon>Haptista</taxon>
        <taxon>Haptophyta</taxon>
        <taxon>Prymnesiophyceae</taxon>
        <taxon>Prymnesiales</taxon>
        <taxon>Prymnesiaceae</taxon>
        <taxon>Prymnesium</taxon>
    </lineage>
</organism>
<dbReference type="EMBL" id="JBGBPQ010000005">
    <property type="protein sequence ID" value="KAL1524607.1"/>
    <property type="molecule type" value="Genomic_DNA"/>
</dbReference>
<proteinExistence type="predicted"/>
<dbReference type="Proteomes" id="UP001515480">
    <property type="component" value="Unassembled WGS sequence"/>
</dbReference>
<protein>
    <submittedName>
        <fullName evidence="2">Uncharacterized protein</fullName>
    </submittedName>
</protein>
<accession>A0AB34JUM6</accession>
<keyword evidence="3" id="KW-1185">Reference proteome</keyword>
<evidence type="ECO:0000256" key="1">
    <source>
        <dbReference type="SAM" id="MobiDB-lite"/>
    </source>
</evidence>
<evidence type="ECO:0000313" key="3">
    <source>
        <dbReference type="Proteomes" id="UP001515480"/>
    </source>
</evidence>
<gene>
    <name evidence="2" type="ORF">AB1Y20_019496</name>
</gene>